<proteinExistence type="predicted"/>
<keyword evidence="1" id="KW-0732">Signal</keyword>
<name>A0A379G0J5_9GAMM</name>
<feature type="signal peptide" evidence="1">
    <location>
        <begin position="1"/>
        <end position="19"/>
    </location>
</feature>
<dbReference type="Gene3D" id="2.60.40.1090">
    <property type="entry name" value="Fimbrial-type adhesion domain"/>
    <property type="match status" value="1"/>
</dbReference>
<dbReference type="SUPFAM" id="SSF49401">
    <property type="entry name" value="Bacterial adhesins"/>
    <property type="match status" value="1"/>
</dbReference>
<dbReference type="Proteomes" id="UP000255129">
    <property type="component" value="Unassembled WGS sequence"/>
</dbReference>
<evidence type="ECO:0000313" key="2">
    <source>
        <dbReference type="EMBL" id="SUC34143.1"/>
    </source>
</evidence>
<accession>A0A379G0J5</accession>
<protein>
    <submittedName>
        <fullName evidence="2">Putative fimbrial protein SthD</fullName>
    </submittedName>
</protein>
<dbReference type="EMBL" id="UGUA01000002">
    <property type="protein sequence ID" value="SUC34143.1"/>
    <property type="molecule type" value="Genomic_DNA"/>
</dbReference>
<dbReference type="GO" id="GO:0043709">
    <property type="term" value="P:cell adhesion involved in single-species biofilm formation"/>
    <property type="evidence" value="ECO:0007669"/>
    <property type="project" value="TreeGrafter"/>
</dbReference>
<dbReference type="AlphaFoldDB" id="A0A379G0J5"/>
<dbReference type="OrthoDB" id="6495165at2"/>
<dbReference type="GO" id="GO:0009289">
    <property type="term" value="C:pilus"/>
    <property type="evidence" value="ECO:0007669"/>
    <property type="project" value="InterPro"/>
</dbReference>
<feature type="chain" id="PRO_5016623358" evidence="1">
    <location>
        <begin position="20"/>
        <end position="164"/>
    </location>
</feature>
<gene>
    <name evidence="2" type="primary">fimG_3</name>
    <name evidence="2" type="ORF">NCTC12026_00472</name>
</gene>
<dbReference type="PANTHER" id="PTHR33420:SF27">
    <property type="entry name" value="PROTEIN FIMG"/>
    <property type="match status" value="1"/>
</dbReference>
<sequence>MNKVIFSALLMLFTLPVASNPLNIHVHGNVVTQPCKLEKTDYLVDLGKINLWNYRDPAQTPWVDFSIKLVECPATTKNARLIIRGIPDTTGNYFINTGTSRNSVLNLATKDAKNLLKNGSELDITINNVNNNAEISLSSRIISQSLKLEPGTFRSHLDFTLIYP</sequence>
<organism evidence="2 3">
    <name type="scientific">Providencia rustigianii</name>
    <dbReference type="NCBI Taxonomy" id="158850"/>
    <lineage>
        <taxon>Bacteria</taxon>
        <taxon>Pseudomonadati</taxon>
        <taxon>Pseudomonadota</taxon>
        <taxon>Gammaproteobacteria</taxon>
        <taxon>Enterobacterales</taxon>
        <taxon>Morganellaceae</taxon>
        <taxon>Providencia</taxon>
    </lineage>
</organism>
<dbReference type="InterPro" id="IPR008966">
    <property type="entry name" value="Adhesion_dom_sf"/>
</dbReference>
<dbReference type="RefSeq" id="WP_115163867.1">
    <property type="nucleotide sequence ID" value="NZ_UGUA01000002.1"/>
</dbReference>
<dbReference type="InterPro" id="IPR036937">
    <property type="entry name" value="Adhesion_dom_fimbrial_sf"/>
</dbReference>
<evidence type="ECO:0000256" key="1">
    <source>
        <dbReference type="SAM" id="SignalP"/>
    </source>
</evidence>
<evidence type="ECO:0000313" key="3">
    <source>
        <dbReference type="Proteomes" id="UP000255129"/>
    </source>
</evidence>
<dbReference type="PANTHER" id="PTHR33420">
    <property type="entry name" value="FIMBRIAL SUBUNIT ELFA-RELATED"/>
    <property type="match status" value="1"/>
</dbReference>
<dbReference type="InterPro" id="IPR050263">
    <property type="entry name" value="Bact_Fimbrial_Adh_Pro"/>
</dbReference>
<reference evidence="2 3" key="1">
    <citation type="submission" date="2018-06" db="EMBL/GenBank/DDBJ databases">
        <authorList>
            <consortium name="Pathogen Informatics"/>
            <person name="Doyle S."/>
        </authorList>
    </citation>
    <scope>NUCLEOTIDE SEQUENCE [LARGE SCALE GENOMIC DNA]</scope>
    <source>
        <strain evidence="2 3">NCTC12026</strain>
    </source>
</reference>